<dbReference type="PANTHER" id="PTHR43099">
    <property type="entry name" value="UPF0053 PROTEIN YRKA"/>
    <property type="match status" value="1"/>
</dbReference>
<feature type="transmembrane region" description="Helical" evidence="11">
    <location>
        <begin position="55"/>
        <end position="77"/>
    </location>
</feature>
<dbReference type="GO" id="GO:0005886">
    <property type="term" value="C:plasma membrane"/>
    <property type="evidence" value="ECO:0007669"/>
    <property type="project" value="UniProtKB-SubCell"/>
</dbReference>
<sequence>MLDAILLISAVLLTIGTAIFVAAEFSLVALDPAALEARAEEDPRVANVSKRLHHLSLFLSACQVGITVTTILLGYVAQRPLTDIFSRWLGSAGMAKTAAVAVAATLAFILMNLFSMLFGELVPKNMALSDPLKTASMVGGSLHVFSILFKPIIVSFNGTANWFLRKIGIEPADEISGARSAPELGALVRQSAQAGTLEESTAELLTASIGVGNLTAVDVMTDRGRVAYLPDTATAADVIEKSKRTGYSRFPVVGKEGLDDIRGFVHLRKAVAIPFERRADVSITSSSIMFDAPVVPETMEMPELLVELRDTGLQMAVVVDEYGGTSGIVTLEDTVEEIVGNISDEHDRRNVNVRRTPDGGWIISGRLRPDEAFRACGVRIPEEGPYETVGGFIMTELDRIPEVGDAVDTDDATLTVRSMDGMRVDRVEVRINE</sequence>
<evidence type="ECO:0000259" key="12">
    <source>
        <dbReference type="PROSITE" id="PS51371"/>
    </source>
</evidence>
<keyword evidence="16" id="KW-1185">Reference proteome</keyword>
<evidence type="ECO:0000313" key="17">
    <source>
        <dbReference type="Proteomes" id="UP001281731"/>
    </source>
</evidence>
<dbReference type="InterPro" id="IPR036318">
    <property type="entry name" value="FAD-bd_PCMH-like_sf"/>
</dbReference>
<dbReference type="PANTHER" id="PTHR43099:SF6">
    <property type="entry name" value="UPF0053 PROTEIN RV1842C"/>
    <property type="match status" value="1"/>
</dbReference>
<feature type="transmembrane region" description="Helical" evidence="11">
    <location>
        <begin position="98"/>
        <end position="118"/>
    </location>
</feature>
<dbReference type="InterPro" id="IPR002550">
    <property type="entry name" value="CNNM"/>
</dbReference>
<evidence type="ECO:0000256" key="6">
    <source>
        <dbReference type="ARBA" id="ARBA00022989"/>
    </source>
</evidence>
<dbReference type="Proteomes" id="UP001281731">
    <property type="component" value="Unassembled WGS sequence"/>
</dbReference>
<evidence type="ECO:0000313" key="16">
    <source>
        <dbReference type="Proteomes" id="UP001275049"/>
    </source>
</evidence>
<dbReference type="PROSITE" id="PS51846">
    <property type="entry name" value="CNNM"/>
    <property type="match status" value="1"/>
</dbReference>
<dbReference type="Pfam" id="PF01595">
    <property type="entry name" value="CNNM"/>
    <property type="match status" value="1"/>
</dbReference>
<dbReference type="EMBL" id="JAWNGA010000005">
    <property type="protein sequence ID" value="MDY5132906.1"/>
    <property type="molecule type" value="Genomic_DNA"/>
</dbReference>
<evidence type="ECO:0000256" key="9">
    <source>
        <dbReference type="PROSITE-ProRule" id="PRU00703"/>
    </source>
</evidence>
<comment type="caution">
    <text evidence="15">The sequence shown here is derived from an EMBL/GenBank/DDBJ whole genome shotgun (WGS) entry which is preliminary data.</text>
</comment>
<evidence type="ECO:0000256" key="7">
    <source>
        <dbReference type="ARBA" id="ARBA00023122"/>
    </source>
</evidence>
<dbReference type="InterPro" id="IPR051676">
    <property type="entry name" value="UPF0053_domain"/>
</dbReference>
<dbReference type="GO" id="GO:0050660">
    <property type="term" value="F:flavin adenine dinucleotide binding"/>
    <property type="evidence" value="ECO:0007669"/>
    <property type="project" value="InterPro"/>
</dbReference>
<proteinExistence type="inferred from homology"/>
<dbReference type="InterPro" id="IPR044751">
    <property type="entry name" value="Ion_transp-like_CBS"/>
</dbReference>
<dbReference type="Proteomes" id="UP001275049">
    <property type="component" value="Unassembled WGS sequence"/>
</dbReference>
<evidence type="ECO:0000256" key="10">
    <source>
        <dbReference type="PROSITE-ProRule" id="PRU01193"/>
    </source>
</evidence>
<dbReference type="SMART" id="SM00116">
    <property type="entry name" value="CBS"/>
    <property type="match status" value="2"/>
</dbReference>
<accession>A0AAW9HMV2</accession>
<dbReference type="EMBL" id="JAWNGC010000006">
    <property type="protein sequence ID" value="MDY5155238.1"/>
    <property type="molecule type" value="Genomic_DNA"/>
</dbReference>
<dbReference type="PROSITE" id="PS51371">
    <property type="entry name" value="CBS"/>
    <property type="match status" value="2"/>
</dbReference>
<dbReference type="SUPFAM" id="SSF54631">
    <property type="entry name" value="CBS-domain pair"/>
    <property type="match status" value="1"/>
</dbReference>
<dbReference type="SMART" id="SM01091">
    <property type="entry name" value="CorC_HlyC"/>
    <property type="match status" value="1"/>
</dbReference>
<dbReference type="Pfam" id="PF03471">
    <property type="entry name" value="CorC_HlyC"/>
    <property type="match status" value="1"/>
</dbReference>
<dbReference type="CDD" id="cd04590">
    <property type="entry name" value="CBS_pair_CorC_HlyC_assoc"/>
    <property type="match status" value="1"/>
</dbReference>
<feature type="domain" description="CNNM transmembrane" evidence="13">
    <location>
        <begin position="1"/>
        <end position="201"/>
    </location>
</feature>
<feature type="domain" description="CBS" evidence="12">
    <location>
        <begin position="220"/>
        <end position="281"/>
    </location>
</feature>
<keyword evidence="3" id="KW-1003">Cell membrane</keyword>
<dbReference type="SUPFAM" id="SSF56176">
    <property type="entry name" value="FAD-binding/transporter-associated domain-like"/>
    <property type="match status" value="1"/>
</dbReference>
<evidence type="ECO:0000256" key="3">
    <source>
        <dbReference type="ARBA" id="ARBA00022475"/>
    </source>
</evidence>
<dbReference type="InterPro" id="IPR016169">
    <property type="entry name" value="FAD-bd_PCMH_sub2"/>
</dbReference>
<evidence type="ECO:0000256" key="5">
    <source>
        <dbReference type="ARBA" id="ARBA00022737"/>
    </source>
</evidence>
<dbReference type="Gene3D" id="3.10.580.10">
    <property type="entry name" value="CBS-domain"/>
    <property type="match status" value="1"/>
</dbReference>
<evidence type="ECO:0000313" key="15">
    <source>
        <dbReference type="EMBL" id="MDY5155238.1"/>
    </source>
</evidence>
<feature type="transmembrane region" description="Helical" evidence="11">
    <location>
        <begin position="138"/>
        <end position="156"/>
    </location>
</feature>
<dbReference type="Pfam" id="PF00571">
    <property type="entry name" value="CBS"/>
    <property type="match status" value="2"/>
</dbReference>
<dbReference type="Gene3D" id="3.30.465.10">
    <property type="match status" value="1"/>
</dbReference>
<dbReference type="InterPro" id="IPR046342">
    <property type="entry name" value="CBS_dom_sf"/>
</dbReference>
<evidence type="ECO:0000256" key="8">
    <source>
        <dbReference type="ARBA" id="ARBA00023136"/>
    </source>
</evidence>
<keyword evidence="8 10" id="KW-0472">Membrane</keyword>
<dbReference type="RefSeq" id="WP_022866426.1">
    <property type="nucleotide sequence ID" value="NZ_CAMYCL010000008.1"/>
</dbReference>
<dbReference type="AlphaFoldDB" id="A0AAW9HMV2"/>
<evidence type="ECO:0000256" key="11">
    <source>
        <dbReference type="SAM" id="Phobius"/>
    </source>
</evidence>
<keyword evidence="4 10" id="KW-0812">Transmembrane</keyword>
<comment type="similarity">
    <text evidence="2">Belongs to the UPF0053 family.</text>
</comment>
<dbReference type="InterPro" id="IPR000644">
    <property type="entry name" value="CBS_dom"/>
</dbReference>
<protein>
    <submittedName>
        <fullName evidence="15">Hemolysin family protein</fullName>
    </submittedName>
</protein>
<evidence type="ECO:0000256" key="2">
    <source>
        <dbReference type="ARBA" id="ARBA00006337"/>
    </source>
</evidence>
<evidence type="ECO:0000256" key="1">
    <source>
        <dbReference type="ARBA" id="ARBA00004651"/>
    </source>
</evidence>
<dbReference type="InterPro" id="IPR005170">
    <property type="entry name" value="Transptr-assoc_dom"/>
</dbReference>
<name>A0AAW9HMV2_9ACTO</name>
<keyword evidence="5" id="KW-0677">Repeat</keyword>
<organism evidence="15 17">
    <name type="scientific">Actinotignum urinale</name>
    <dbReference type="NCBI Taxonomy" id="190146"/>
    <lineage>
        <taxon>Bacteria</taxon>
        <taxon>Bacillati</taxon>
        <taxon>Actinomycetota</taxon>
        <taxon>Actinomycetes</taxon>
        <taxon>Actinomycetales</taxon>
        <taxon>Actinomycetaceae</taxon>
        <taxon>Actinotignum</taxon>
    </lineage>
</organism>
<keyword evidence="6 10" id="KW-1133">Transmembrane helix</keyword>
<evidence type="ECO:0000313" key="14">
    <source>
        <dbReference type="EMBL" id="MDY5132906.1"/>
    </source>
</evidence>
<evidence type="ECO:0000259" key="13">
    <source>
        <dbReference type="PROSITE" id="PS51846"/>
    </source>
</evidence>
<feature type="domain" description="CBS" evidence="12">
    <location>
        <begin position="288"/>
        <end position="345"/>
    </location>
</feature>
<keyword evidence="7 9" id="KW-0129">CBS domain</keyword>
<reference evidence="15 16" key="1">
    <citation type="submission" date="2023-10" db="EMBL/GenBank/DDBJ databases">
        <title>Whole Genome based description of the genera Actinobaculum and Actinotignum reveals a complex phylogenetic relationship within the species included in the genus Actinotignum.</title>
        <authorList>
            <person name="Jensen C.S."/>
            <person name="Dargis R."/>
            <person name="Kemp M."/>
            <person name="Christensen J.J."/>
        </authorList>
    </citation>
    <scope>NUCLEOTIDE SEQUENCE</scope>
    <source>
        <strain evidence="15">SLA_B511</strain>
        <strain evidence="14 16">SLA_B974</strain>
    </source>
</reference>
<evidence type="ECO:0000256" key="4">
    <source>
        <dbReference type="ARBA" id="ARBA00022692"/>
    </source>
</evidence>
<comment type="subcellular location">
    <subcellularLocation>
        <location evidence="1">Cell membrane</location>
        <topology evidence="1">Multi-pass membrane protein</topology>
    </subcellularLocation>
</comment>
<gene>
    <name evidence="15" type="ORF">R6G80_05795</name>
    <name evidence="14" type="ORF">R6G86_03995</name>
</gene>